<feature type="compositionally biased region" description="Acidic residues" evidence="4">
    <location>
        <begin position="18"/>
        <end position="29"/>
    </location>
</feature>
<evidence type="ECO:0000256" key="3">
    <source>
        <dbReference type="ARBA" id="ARBA00023242"/>
    </source>
</evidence>
<sequence>MSLFKKPKRNLRIRGVGDNEDCENDETETDSSSLPENKIAKKKVTTASNQPVLSFQEDWNDGDDGEIFQVKKSSQSKKIKKLLDRERKKKKDSKLDLCSEGVQEKSNKVTTQDDIVIKLKNTFPVLNGREAEAANQEGVSSEEEDEVTMGHVFMKQSDDVKLMLKRGKIPDAATIHAARKQRQHVREMGDFIPLSDETSRYDNTGTGSRLIREDDNDASEGEEERINMAINTTDEDRMRRRVEFRAAQDIGSGESDKGEEEEWEAQQIRKGVTGAQIAAVQQENLYYQQYIGANVGITMSLGCETAVETNSAEVNQGGAVFPPLPSTGAIDPNLVTSKLKERLQDLREVHRKHCADTEKSKEEVVALKKECDSLITGGPKLAEKFRYYQDLRGYVTDLVECLDEKIVVVEMLEQRVEALFSRRSLDYVERRRRDVMDQAQELAPTASKGARIERDEALVRRIAEREGRRIRRQRARELKGITNHVEGMSSDEEVTEAEVTTVRAQREVIEQDARHVFEDTLDEFATIRGILQRFEAWRTTDMDAYKEAYVSLCLPKLLGPILRLKLLFWNPITQPSNELEKAPWCNSIFLYGLKDTETEASLRADPDVQLLPRIIDKIILPKLNQLVSLCWDPLSNSQTVSLVGLVTRLMQEYPTLTHNSKSVTNLINTVIDKMRETVENDVYIPIYPKQRFQESKINNFFTRQCAIAVKLLGNLVCWQGLLSDTVLSEIALESLLNRYLLSAMRTCQPLQAVNICNMIGSVLPRIWLQTNSSPHQLISFLNQAKLIAQQLDPEKPAER</sequence>
<evidence type="ECO:0000259" key="5">
    <source>
        <dbReference type="Pfam" id="PF07842"/>
    </source>
</evidence>
<dbReference type="PANTHER" id="PTHR12214">
    <property type="entry name" value="GC-RICH SEQUENCE DNA-BINDING FACTOR"/>
    <property type="match status" value="1"/>
</dbReference>
<keyword evidence="7" id="KW-1185">Reference proteome</keyword>
<evidence type="ECO:0000313" key="6">
    <source>
        <dbReference type="EMBL" id="KAL1131746.1"/>
    </source>
</evidence>
<name>A0ABD0YKE0_9HEMI</name>
<comment type="similarity">
    <text evidence="2">Belongs to the GCF family.</text>
</comment>
<dbReference type="InterPro" id="IPR022783">
    <property type="entry name" value="GCFC_dom"/>
</dbReference>
<feature type="region of interest" description="Disordered" evidence="4">
    <location>
        <begin position="1"/>
        <end position="47"/>
    </location>
</feature>
<comment type="subcellular location">
    <subcellularLocation>
        <location evidence="1">Nucleus</location>
    </subcellularLocation>
</comment>
<dbReference type="InterPro" id="IPR012890">
    <property type="entry name" value="GCFC2-like"/>
</dbReference>
<gene>
    <name evidence="6" type="ORF">AAG570_011359</name>
</gene>
<dbReference type="Pfam" id="PF07842">
    <property type="entry name" value="GCFC"/>
    <property type="match status" value="1"/>
</dbReference>
<evidence type="ECO:0000256" key="4">
    <source>
        <dbReference type="SAM" id="MobiDB-lite"/>
    </source>
</evidence>
<comment type="caution">
    <text evidence="6">The sequence shown here is derived from an EMBL/GenBank/DDBJ whole genome shotgun (WGS) entry which is preliminary data.</text>
</comment>
<dbReference type="InterPro" id="IPR028211">
    <property type="entry name" value="Ntr2"/>
</dbReference>
<dbReference type="Proteomes" id="UP001558652">
    <property type="component" value="Unassembled WGS sequence"/>
</dbReference>
<protein>
    <recommendedName>
        <fullName evidence="5">GCF C-terminal domain-containing protein</fullName>
    </recommendedName>
</protein>
<dbReference type="EMBL" id="JBFDAA010000006">
    <property type="protein sequence ID" value="KAL1131746.1"/>
    <property type="molecule type" value="Genomic_DNA"/>
</dbReference>
<feature type="region of interest" description="Disordered" evidence="4">
    <location>
        <begin position="195"/>
        <end position="222"/>
    </location>
</feature>
<dbReference type="PANTHER" id="PTHR12214:SF0">
    <property type="entry name" value="LD29489P"/>
    <property type="match status" value="1"/>
</dbReference>
<reference evidence="6 7" key="1">
    <citation type="submission" date="2024-07" db="EMBL/GenBank/DDBJ databases">
        <title>Chromosome-level genome assembly of the water stick insect Ranatra chinensis (Heteroptera: Nepidae).</title>
        <authorList>
            <person name="Liu X."/>
        </authorList>
    </citation>
    <scope>NUCLEOTIDE SEQUENCE [LARGE SCALE GENOMIC DNA]</scope>
    <source>
        <strain evidence="6">Cailab_2021Rc</strain>
        <tissue evidence="6">Muscle</tissue>
    </source>
</reference>
<evidence type="ECO:0000256" key="1">
    <source>
        <dbReference type="ARBA" id="ARBA00004123"/>
    </source>
</evidence>
<evidence type="ECO:0000313" key="7">
    <source>
        <dbReference type="Proteomes" id="UP001558652"/>
    </source>
</evidence>
<organism evidence="6 7">
    <name type="scientific">Ranatra chinensis</name>
    <dbReference type="NCBI Taxonomy" id="642074"/>
    <lineage>
        <taxon>Eukaryota</taxon>
        <taxon>Metazoa</taxon>
        <taxon>Ecdysozoa</taxon>
        <taxon>Arthropoda</taxon>
        <taxon>Hexapoda</taxon>
        <taxon>Insecta</taxon>
        <taxon>Pterygota</taxon>
        <taxon>Neoptera</taxon>
        <taxon>Paraneoptera</taxon>
        <taxon>Hemiptera</taxon>
        <taxon>Heteroptera</taxon>
        <taxon>Panheteroptera</taxon>
        <taxon>Nepomorpha</taxon>
        <taxon>Nepidae</taxon>
        <taxon>Ranatrinae</taxon>
        <taxon>Ranatra</taxon>
    </lineage>
</organism>
<accession>A0ABD0YKE0</accession>
<keyword evidence="3" id="KW-0539">Nucleus</keyword>
<proteinExistence type="inferred from homology"/>
<dbReference type="GO" id="GO:0005634">
    <property type="term" value="C:nucleus"/>
    <property type="evidence" value="ECO:0007669"/>
    <property type="project" value="UniProtKB-SubCell"/>
</dbReference>
<dbReference type="Pfam" id="PF15458">
    <property type="entry name" value="NTR2"/>
    <property type="match status" value="1"/>
</dbReference>
<dbReference type="AlphaFoldDB" id="A0ABD0YKE0"/>
<feature type="compositionally biased region" description="Basic residues" evidence="4">
    <location>
        <begin position="1"/>
        <end position="12"/>
    </location>
</feature>
<feature type="domain" description="GCF C-terminal" evidence="5">
    <location>
        <begin position="528"/>
        <end position="739"/>
    </location>
</feature>
<evidence type="ECO:0000256" key="2">
    <source>
        <dbReference type="ARBA" id="ARBA00010801"/>
    </source>
</evidence>